<sequence>MKLKLIISLIVTFVLFSITTNAQDTVTLYGVVTDVNNKPVDSASVWLKNRLDNIATEDKRQLFENAYETLTDKEGRFSIEVEKGTYYCLYAIKESDYGKTKLEYWAWNLPIYEDLELNPQYDRLEIYGINASEPQTGPFETYQIYFRPMSLTKALKLPKGKLAVIDIAPKSINKEEIEVKLNGVLAEVVAINKVEEYARGTKMYGYLVQIKKPKPNLTLTKLTEMVKGYDKISIILKSTETNEFGKGEYFVKRIGN</sequence>
<feature type="chain" id="PRO_5047047495" description="Carboxypeptidase regulatory-like domain-containing protein" evidence="1">
    <location>
        <begin position="23"/>
        <end position="256"/>
    </location>
</feature>
<evidence type="ECO:0000313" key="3">
    <source>
        <dbReference type="Proteomes" id="UP001497416"/>
    </source>
</evidence>
<evidence type="ECO:0000313" key="2">
    <source>
        <dbReference type="EMBL" id="CAL2089569.1"/>
    </source>
</evidence>
<dbReference type="RefSeq" id="WP_348712752.1">
    <property type="nucleotide sequence ID" value="NZ_CAXIXY010000005.1"/>
</dbReference>
<name>A0ABP1EPG1_9FLAO</name>
<gene>
    <name evidence="2" type="ORF">T190607A01A_30348</name>
</gene>
<dbReference type="SUPFAM" id="SSF49464">
    <property type="entry name" value="Carboxypeptidase regulatory domain-like"/>
    <property type="match status" value="1"/>
</dbReference>
<evidence type="ECO:0008006" key="4">
    <source>
        <dbReference type="Google" id="ProtNLM"/>
    </source>
</evidence>
<proteinExistence type="predicted"/>
<reference evidence="2 3" key="1">
    <citation type="submission" date="2024-05" db="EMBL/GenBank/DDBJ databases">
        <authorList>
            <person name="Duchaud E."/>
        </authorList>
    </citation>
    <scope>NUCLEOTIDE SEQUENCE [LARGE SCALE GENOMIC DNA]</scope>
    <source>
        <strain evidence="2">Ena-SAMPLE-TAB-13-05-2024-13:56:06:370-140302</strain>
    </source>
</reference>
<protein>
    <recommendedName>
        <fullName evidence="4">Carboxypeptidase regulatory-like domain-containing protein</fullName>
    </recommendedName>
</protein>
<evidence type="ECO:0000256" key="1">
    <source>
        <dbReference type="SAM" id="SignalP"/>
    </source>
</evidence>
<dbReference type="Gene3D" id="2.60.40.1120">
    <property type="entry name" value="Carboxypeptidase-like, regulatory domain"/>
    <property type="match status" value="1"/>
</dbReference>
<keyword evidence="3" id="KW-1185">Reference proteome</keyword>
<accession>A0ABP1EPG1</accession>
<dbReference type="EMBL" id="CAXIXY010000005">
    <property type="protein sequence ID" value="CAL2089569.1"/>
    <property type="molecule type" value="Genomic_DNA"/>
</dbReference>
<organism evidence="2 3">
    <name type="scientific">Tenacibaculum platacis</name>
    <dbReference type="NCBI Taxonomy" id="3137852"/>
    <lineage>
        <taxon>Bacteria</taxon>
        <taxon>Pseudomonadati</taxon>
        <taxon>Bacteroidota</taxon>
        <taxon>Flavobacteriia</taxon>
        <taxon>Flavobacteriales</taxon>
        <taxon>Flavobacteriaceae</taxon>
        <taxon>Tenacibaculum</taxon>
    </lineage>
</organism>
<comment type="caution">
    <text evidence="2">The sequence shown here is derived from an EMBL/GenBank/DDBJ whole genome shotgun (WGS) entry which is preliminary data.</text>
</comment>
<dbReference type="Proteomes" id="UP001497416">
    <property type="component" value="Unassembled WGS sequence"/>
</dbReference>
<dbReference type="InterPro" id="IPR008969">
    <property type="entry name" value="CarboxyPept-like_regulatory"/>
</dbReference>
<feature type="signal peptide" evidence="1">
    <location>
        <begin position="1"/>
        <end position="22"/>
    </location>
</feature>
<keyword evidence="1" id="KW-0732">Signal</keyword>